<evidence type="ECO:0000256" key="2">
    <source>
        <dbReference type="ARBA" id="ARBA00009810"/>
    </source>
</evidence>
<evidence type="ECO:0000313" key="19">
    <source>
        <dbReference type="EMBL" id="MBB4841762.1"/>
    </source>
</evidence>
<dbReference type="Gene3D" id="2.40.170.20">
    <property type="entry name" value="TonB-dependent receptor, beta-barrel domain"/>
    <property type="match status" value="1"/>
</dbReference>
<feature type="chain" id="PRO_5032529022" evidence="16">
    <location>
        <begin position="31"/>
        <end position="716"/>
    </location>
</feature>
<evidence type="ECO:0000259" key="18">
    <source>
        <dbReference type="Pfam" id="PF07715"/>
    </source>
</evidence>
<feature type="domain" description="TonB-dependent receptor plug" evidence="18">
    <location>
        <begin position="54"/>
        <end position="164"/>
    </location>
</feature>
<evidence type="ECO:0000259" key="17">
    <source>
        <dbReference type="Pfam" id="PF00593"/>
    </source>
</evidence>
<proteinExistence type="inferred from homology"/>
<dbReference type="RefSeq" id="WP_184295346.1">
    <property type="nucleotide sequence ID" value="NZ_JACHLP010000001.1"/>
</dbReference>
<keyword evidence="8" id="KW-0408">Iron</keyword>
<evidence type="ECO:0000256" key="6">
    <source>
        <dbReference type="ARBA" id="ARBA00022692"/>
    </source>
</evidence>
<reference evidence="19 20" key="1">
    <citation type="submission" date="2020-08" db="EMBL/GenBank/DDBJ databases">
        <title>Functional genomics of gut bacteria from endangered species of beetles.</title>
        <authorList>
            <person name="Carlos-Shanley C."/>
        </authorList>
    </citation>
    <scope>NUCLEOTIDE SEQUENCE [LARGE SCALE GENOMIC DNA]</scope>
    <source>
        <strain evidence="19 20">S00239</strain>
    </source>
</reference>
<dbReference type="InterPro" id="IPR036942">
    <property type="entry name" value="Beta-barrel_TonB_sf"/>
</dbReference>
<keyword evidence="20" id="KW-1185">Reference proteome</keyword>
<keyword evidence="11 14" id="KW-0472">Membrane</keyword>
<keyword evidence="12 19" id="KW-0675">Receptor</keyword>
<evidence type="ECO:0000256" key="4">
    <source>
        <dbReference type="ARBA" id="ARBA00022452"/>
    </source>
</evidence>
<evidence type="ECO:0000256" key="7">
    <source>
        <dbReference type="ARBA" id="ARBA00022729"/>
    </source>
</evidence>
<dbReference type="Pfam" id="PF07715">
    <property type="entry name" value="Plug"/>
    <property type="match status" value="1"/>
</dbReference>
<evidence type="ECO:0000313" key="20">
    <source>
        <dbReference type="Proteomes" id="UP000562027"/>
    </source>
</evidence>
<keyword evidence="7 16" id="KW-0732">Signal</keyword>
<feature type="signal peptide" evidence="16">
    <location>
        <begin position="1"/>
        <end position="30"/>
    </location>
</feature>
<keyword evidence="10 15" id="KW-0798">TonB box</keyword>
<comment type="subcellular location">
    <subcellularLocation>
        <location evidence="1 14">Cell outer membrane</location>
        <topology evidence="1 14">Multi-pass membrane protein</topology>
    </subcellularLocation>
</comment>
<keyword evidence="13 14" id="KW-0998">Cell outer membrane</keyword>
<dbReference type="Pfam" id="PF00593">
    <property type="entry name" value="TonB_dep_Rec_b-barrel"/>
    <property type="match status" value="1"/>
</dbReference>
<name>A0A840L506_9BURK</name>
<dbReference type="GO" id="GO:0015344">
    <property type="term" value="F:siderophore uptake transmembrane transporter activity"/>
    <property type="evidence" value="ECO:0007669"/>
    <property type="project" value="TreeGrafter"/>
</dbReference>
<evidence type="ECO:0000256" key="3">
    <source>
        <dbReference type="ARBA" id="ARBA00022448"/>
    </source>
</evidence>
<evidence type="ECO:0000256" key="16">
    <source>
        <dbReference type="SAM" id="SignalP"/>
    </source>
</evidence>
<evidence type="ECO:0000256" key="9">
    <source>
        <dbReference type="ARBA" id="ARBA00023065"/>
    </source>
</evidence>
<keyword evidence="6 14" id="KW-0812">Transmembrane</keyword>
<evidence type="ECO:0000256" key="13">
    <source>
        <dbReference type="ARBA" id="ARBA00023237"/>
    </source>
</evidence>
<dbReference type="Gene3D" id="2.170.130.10">
    <property type="entry name" value="TonB-dependent receptor, plug domain"/>
    <property type="match status" value="1"/>
</dbReference>
<organism evidence="19 20">
    <name type="scientific">Roseateles oligotrophus</name>
    <dbReference type="NCBI Taxonomy" id="1769250"/>
    <lineage>
        <taxon>Bacteria</taxon>
        <taxon>Pseudomonadati</taxon>
        <taxon>Pseudomonadota</taxon>
        <taxon>Betaproteobacteria</taxon>
        <taxon>Burkholderiales</taxon>
        <taxon>Sphaerotilaceae</taxon>
        <taxon>Roseateles</taxon>
    </lineage>
</organism>
<dbReference type="CDD" id="cd01347">
    <property type="entry name" value="ligand_gated_channel"/>
    <property type="match status" value="1"/>
</dbReference>
<dbReference type="AlphaFoldDB" id="A0A840L506"/>
<evidence type="ECO:0000256" key="15">
    <source>
        <dbReference type="RuleBase" id="RU003357"/>
    </source>
</evidence>
<comment type="caution">
    <text evidence="19">The sequence shown here is derived from an EMBL/GenBank/DDBJ whole genome shotgun (WGS) entry which is preliminary data.</text>
</comment>
<evidence type="ECO:0000256" key="14">
    <source>
        <dbReference type="PROSITE-ProRule" id="PRU01360"/>
    </source>
</evidence>
<evidence type="ECO:0000256" key="5">
    <source>
        <dbReference type="ARBA" id="ARBA00022496"/>
    </source>
</evidence>
<dbReference type="Proteomes" id="UP000562027">
    <property type="component" value="Unassembled WGS sequence"/>
</dbReference>
<keyword evidence="5" id="KW-0410">Iron transport</keyword>
<keyword evidence="3 14" id="KW-0813">Transport</keyword>
<comment type="similarity">
    <text evidence="2 14 15">Belongs to the TonB-dependent receptor family.</text>
</comment>
<dbReference type="PANTHER" id="PTHR32552:SF68">
    <property type="entry name" value="FERRICHROME OUTER MEMBRANE TRANSPORTER_PHAGE RECEPTOR"/>
    <property type="match status" value="1"/>
</dbReference>
<dbReference type="EMBL" id="JACHLP010000001">
    <property type="protein sequence ID" value="MBB4841762.1"/>
    <property type="molecule type" value="Genomic_DNA"/>
</dbReference>
<evidence type="ECO:0000256" key="12">
    <source>
        <dbReference type="ARBA" id="ARBA00023170"/>
    </source>
</evidence>
<dbReference type="InterPro" id="IPR037066">
    <property type="entry name" value="Plug_dom_sf"/>
</dbReference>
<protein>
    <submittedName>
        <fullName evidence="19">Iron complex outermembrane receptor protein</fullName>
    </submittedName>
</protein>
<dbReference type="PANTHER" id="PTHR32552">
    <property type="entry name" value="FERRICHROME IRON RECEPTOR-RELATED"/>
    <property type="match status" value="1"/>
</dbReference>
<evidence type="ECO:0000256" key="8">
    <source>
        <dbReference type="ARBA" id="ARBA00023004"/>
    </source>
</evidence>
<dbReference type="InterPro" id="IPR039426">
    <property type="entry name" value="TonB-dep_rcpt-like"/>
</dbReference>
<sequence>MSKPCFALTLLHRQLSAGLALLSITAQAQAQLGGPPASLERVVVSATRSEAQAFDVPAAISRVDGEELRERRAQVNLSEGLAVVPGLLARDRQNYAQDTQISLRGFGARASFGIRGLRLYVDGIPATLPDGQGQISHVDLASVARIEVLRGPVSALYGNSSGGVIQVFTEDGAGPKRLDLSLSKGADGLQRVASRFSGASGGFSYLLSLSQFDTDGYREHSQTRRRLGNAKLSWRPDEASRLSLVLNRVDLPLAQDPLGLTRAQMEADPRGVDPAALSFDTRKTMAQNQLGLVYERQLNTGNKILATLYGGSRSTTQFQSIPVATQKNPLHPGGVIDLERDYRGADLRWSLSSELLDGPLQMVAGLAYDQLKEERRGYLNYVGNSLGVLGELRRKEHNEVSNTDPYLQLSWQAAPGWNLNAGLRHTRVRFKSSDAYITAANPDDSGSADYRATLPVLGLLWSAAPGLHLYASAGRGFETPTLNELSYRPSGGTGLNFELQAARSKSLELGLKARGAALGELDLALFQTQTSQEIVTQTNVGGRATFQNAGRSRRLGLELAWRKTLLPDLQAQAAFTHLDAEYRDTFMTCTATPCTAAKQPIAAGNKIPGIAKRSLFMALNWAPPQGWRAGLEARALSRVFVNDLNSDAAPGHGLLSANAGYLLRLGVWELNGFVRVDNLFDRQVPGSVIVNDGNNRFFEPAPGRNWLASVSAAMRF</sequence>
<dbReference type="GO" id="GO:0009279">
    <property type="term" value="C:cell outer membrane"/>
    <property type="evidence" value="ECO:0007669"/>
    <property type="project" value="UniProtKB-SubCell"/>
</dbReference>
<evidence type="ECO:0000256" key="1">
    <source>
        <dbReference type="ARBA" id="ARBA00004571"/>
    </source>
</evidence>
<dbReference type="InterPro" id="IPR000531">
    <property type="entry name" value="Beta-barrel_TonB"/>
</dbReference>
<gene>
    <name evidence="19" type="ORF">HNP55_000257</name>
</gene>
<keyword evidence="9" id="KW-0406">Ion transport</keyword>
<dbReference type="PROSITE" id="PS52016">
    <property type="entry name" value="TONB_DEPENDENT_REC_3"/>
    <property type="match status" value="1"/>
</dbReference>
<keyword evidence="4 14" id="KW-1134">Transmembrane beta strand</keyword>
<dbReference type="SUPFAM" id="SSF56935">
    <property type="entry name" value="Porins"/>
    <property type="match status" value="1"/>
</dbReference>
<evidence type="ECO:0000256" key="10">
    <source>
        <dbReference type="ARBA" id="ARBA00023077"/>
    </source>
</evidence>
<dbReference type="InterPro" id="IPR012910">
    <property type="entry name" value="Plug_dom"/>
</dbReference>
<accession>A0A840L506</accession>
<feature type="domain" description="TonB-dependent receptor-like beta-barrel" evidence="17">
    <location>
        <begin position="273"/>
        <end position="670"/>
    </location>
</feature>
<evidence type="ECO:0000256" key="11">
    <source>
        <dbReference type="ARBA" id="ARBA00023136"/>
    </source>
</evidence>